<accession>A0A9P5P640</accession>
<sequence>MSSSPDNTEIVAEILTQDILPKAPSLILWILVFTTVTVTILQRVFLFPCVTLSSLRRTVDAVDDLLKGHEAGIHTMHTSVVSDTVSVDASIINKAGFRSTGLLVESMSKIEIHPGLYISPPPVMRALQDNIEHSIALSSKQHNDWKLDSNATQLRRRNISNSQSSVQSVSYHTVASGLGTDHFTKSVSGGPHDLHVWPPMLIARSEENRLSTFGQMSILTHQ</sequence>
<dbReference type="Proteomes" id="UP000772434">
    <property type="component" value="Unassembled WGS sequence"/>
</dbReference>
<keyword evidence="1" id="KW-1133">Transmembrane helix</keyword>
<name>A0A9P5P640_9AGAR</name>
<protein>
    <submittedName>
        <fullName evidence="2">Uncharacterized protein</fullName>
    </submittedName>
</protein>
<evidence type="ECO:0000313" key="3">
    <source>
        <dbReference type="Proteomes" id="UP000772434"/>
    </source>
</evidence>
<dbReference type="EMBL" id="JADNRY010000567">
    <property type="protein sequence ID" value="KAF9039579.1"/>
    <property type="molecule type" value="Genomic_DNA"/>
</dbReference>
<dbReference type="AlphaFoldDB" id="A0A9P5P640"/>
<dbReference type="OrthoDB" id="3062492at2759"/>
<organism evidence="2 3">
    <name type="scientific">Rhodocollybia butyracea</name>
    <dbReference type="NCBI Taxonomy" id="206335"/>
    <lineage>
        <taxon>Eukaryota</taxon>
        <taxon>Fungi</taxon>
        <taxon>Dikarya</taxon>
        <taxon>Basidiomycota</taxon>
        <taxon>Agaricomycotina</taxon>
        <taxon>Agaricomycetes</taxon>
        <taxon>Agaricomycetidae</taxon>
        <taxon>Agaricales</taxon>
        <taxon>Marasmiineae</taxon>
        <taxon>Omphalotaceae</taxon>
        <taxon>Rhodocollybia</taxon>
    </lineage>
</organism>
<keyword evidence="1" id="KW-0472">Membrane</keyword>
<keyword evidence="1" id="KW-0812">Transmembrane</keyword>
<keyword evidence="3" id="KW-1185">Reference proteome</keyword>
<evidence type="ECO:0000313" key="2">
    <source>
        <dbReference type="EMBL" id="KAF9039579.1"/>
    </source>
</evidence>
<evidence type="ECO:0000256" key="1">
    <source>
        <dbReference type="SAM" id="Phobius"/>
    </source>
</evidence>
<feature type="transmembrane region" description="Helical" evidence="1">
    <location>
        <begin position="26"/>
        <end position="47"/>
    </location>
</feature>
<proteinExistence type="predicted"/>
<reference evidence="2" key="1">
    <citation type="submission" date="2020-11" db="EMBL/GenBank/DDBJ databases">
        <authorList>
            <consortium name="DOE Joint Genome Institute"/>
            <person name="Ahrendt S."/>
            <person name="Riley R."/>
            <person name="Andreopoulos W."/>
            <person name="Labutti K."/>
            <person name="Pangilinan J."/>
            <person name="Ruiz-Duenas F.J."/>
            <person name="Barrasa J.M."/>
            <person name="Sanchez-Garcia M."/>
            <person name="Camarero S."/>
            <person name="Miyauchi S."/>
            <person name="Serrano A."/>
            <person name="Linde D."/>
            <person name="Babiker R."/>
            <person name="Drula E."/>
            <person name="Ayuso-Fernandez I."/>
            <person name="Pacheco R."/>
            <person name="Padilla G."/>
            <person name="Ferreira P."/>
            <person name="Barriuso J."/>
            <person name="Kellner H."/>
            <person name="Castanera R."/>
            <person name="Alfaro M."/>
            <person name="Ramirez L."/>
            <person name="Pisabarro A.G."/>
            <person name="Kuo A."/>
            <person name="Tritt A."/>
            <person name="Lipzen A."/>
            <person name="He G."/>
            <person name="Yan M."/>
            <person name="Ng V."/>
            <person name="Cullen D."/>
            <person name="Martin F."/>
            <person name="Rosso M.-N."/>
            <person name="Henrissat B."/>
            <person name="Hibbett D."/>
            <person name="Martinez A.T."/>
            <person name="Grigoriev I.V."/>
        </authorList>
    </citation>
    <scope>NUCLEOTIDE SEQUENCE</scope>
    <source>
        <strain evidence="2">AH 40177</strain>
    </source>
</reference>
<comment type="caution">
    <text evidence="2">The sequence shown here is derived from an EMBL/GenBank/DDBJ whole genome shotgun (WGS) entry which is preliminary data.</text>
</comment>
<gene>
    <name evidence="2" type="ORF">BDP27DRAFT_1374501</name>
</gene>